<dbReference type="RefSeq" id="WP_108829535.1">
    <property type="nucleotide sequence ID" value="NZ_OMOR01000001.1"/>
</dbReference>
<reference evidence="3 4" key="1">
    <citation type="submission" date="2018-03" db="EMBL/GenBank/DDBJ databases">
        <authorList>
            <person name="Keele B.F."/>
        </authorList>
    </citation>
    <scope>NUCLEOTIDE SEQUENCE [LARGE SCALE GENOMIC DNA]</scope>
    <source>
        <strain evidence="3 4">CECT 8599</strain>
    </source>
</reference>
<comment type="similarity">
    <text evidence="1 2">Belongs to the polypeptide deformylase family.</text>
</comment>
<feature type="active site" evidence="2">
    <location>
        <position position="137"/>
    </location>
</feature>
<sequence length="166" mass="18121">MSVLPILKWPDPRLTETCVPIDEVTDDIRTLAADMLETMYAAPGRGLAAPQVGAMVRMFVMDVGWKEGKSDPLICINPMLQEVGEDRVSNDEGCLSIPGVRASVNRPAQVQMVWSSLEGARYVQSFDGFAAACAQHELDHLDGIVTFDHLDAATRAALEADYEAQQ</sequence>
<evidence type="ECO:0000256" key="1">
    <source>
        <dbReference type="ARBA" id="ARBA00010759"/>
    </source>
</evidence>
<dbReference type="NCBIfam" id="NF001159">
    <property type="entry name" value="PRK00150.1-3"/>
    <property type="match status" value="1"/>
</dbReference>
<organism evidence="3 4">
    <name type="scientific">Ascidiaceihabitans donghaensis</name>
    <dbReference type="NCBI Taxonomy" id="1510460"/>
    <lineage>
        <taxon>Bacteria</taxon>
        <taxon>Pseudomonadati</taxon>
        <taxon>Pseudomonadota</taxon>
        <taxon>Alphaproteobacteria</taxon>
        <taxon>Rhodobacterales</taxon>
        <taxon>Paracoccaceae</taxon>
        <taxon>Ascidiaceihabitans</taxon>
    </lineage>
</organism>
<dbReference type="SUPFAM" id="SSF56420">
    <property type="entry name" value="Peptide deformylase"/>
    <property type="match status" value="1"/>
</dbReference>
<feature type="binding site" evidence="2">
    <location>
        <position position="94"/>
    </location>
    <ligand>
        <name>Fe cation</name>
        <dbReference type="ChEBI" id="CHEBI:24875"/>
    </ligand>
</feature>
<feature type="binding site" evidence="2">
    <location>
        <position position="136"/>
    </location>
    <ligand>
        <name>Fe cation</name>
        <dbReference type="ChEBI" id="CHEBI:24875"/>
    </ligand>
</feature>
<dbReference type="Proteomes" id="UP000244880">
    <property type="component" value="Unassembled WGS sequence"/>
</dbReference>
<keyword evidence="2" id="KW-0408">Iron</keyword>
<comment type="function">
    <text evidence="2">Removes the formyl group from the N-terminal Met of newly synthesized proteins. Requires at least a dipeptide for an efficient rate of reaction. N-terminal L-methionine is a prerequisite for activity but the enzyme has broad specificity at other positions.</text>
</comment>
<evidence type="ECO:0000313" key="3">
    <source>
        <dbReference type="EMBL" id="SPH22611.1"/>
    </source>
</evidence>
<name>A0A2R8BHQ3_9RHOB</name>
<protein>
    <recommendedName>
        <fullName evidence="2">Peptide deformylase</fullName>
        <shortName evidence="2">PDF</shortName>
        <ecNumber evidence="2">3.5.1.88</ecNumber>
    </recommendedName>
    <alternativeName>
        <fullName evidence="2">Polypeptide deformylase</fullName>
    </alternativeName>
</protein>
<dbReference type="GO" id="GO:0042586">
    <property type="term" value="F:peptide deformylase activity"/>
    <property type="evidence" value="ECO:0007669"/>
    <property type="project" value="UniProtKB-UniRule"/>
</dbReference>
<keyword evidence="2" id="KW-0648">Protein biosynthesis</keyword>
<dbReference type="PIRSF" id="PIRSF004749">
    <property type="entry name" value="Pep_def"/>
    <property type="match status" value="1"/>
</dbReference>
<dbReference type="EMBL" id="OMOR01000001">
    <property type="protein sequence ID" value="SPH22611.1"/>
    <property type="molecule type" value="Genomic_DNA"/>
</dbReference>
<dbReference type="PANTHER" id="PTHR10458:SF22">
    <property type="entry name" value="PEPTIDE DEFORMYLASE"/>
    <property type="match status" value="1"/>
</dbReference>
<dbReference type="OrthoDB" id="9804313at2"/>
<evidence type="ECO:0000313" key="4">
    <source>
        <dbReference type="Proteomes" id="UP000244880"/>
    </source>
</evidence>
<gene>
    <name evidence="3" type="primary">def_1</name>
    <name evidence="2" type="synonym">def</name>
    <name evidence="3" type="ORF">ASD8599_03354</name>
</gene>
<evidence type="ECO:0000256" key="2">
    <source>
        <dbReference type="HAMAP-Rule" id="MF_00163"/>
    </source>
</evidence>
<proteinExistence type="inferred from homology"/>
<dbReference type="PANTHER" id="PTHR10458">
    <property type="entry name" value="PEPTIDE DEFORMYLASE"/>
    <property type="match status" value="1"/>
</dbReference>
<dbReference type="Pfam" id="PF01327">
    <property type="entry name" value="Pep_deformylase"/>
    <property type="match status" value="1"/>
</dbReference>
<comment type="catalytic activity">
    <reaction evidence="2">
        <text>N-terminal N-formyl-L-methionyl-[peptide] + H2O = N-terminal L-methionyl-[peptide] + formate</text>
        <dbReference type="Rhea" id="RHEA:24420"/>
        <dbReference type="Rhea" id="RHEA-COMP:10639"/>
        <dbReference type="Rhea" id="RHEA-COMP:10640"/>
        <dbReference type="ChEBI" id="CHEBI:15377"/>
        <dbReference type="ChEBI" id="CHEBI:15740"/>
        <dbReference type="ChEBI" id="CHEBI:49298"/>
        <dbReference type="ChEBI" id="CHEBI:64731"/>
        <dbReference type="EC" id="3.5.1.88"/>
    </reaction>
</comment>
<dbReference type="GO" id="GO:0006412">
    <property type="term" value="P:translation"/>
    <property type="evidence" value="ECO:0007669"/>
    <property type="project" value="UniProtKB-UniRule"/>
</dbReference>
<comment type="cofactor">
    <cofactor evidence="2">
        <name>Fe(2+)</name>
        <dbReference type="ChEBI" id="CHEBI:29033"/>
    </cofactor>
    <text evidence="2">Binds 1 Fe(2+) ion.</text>
</comment>
<dbReference type="AlphaFoldDB" id="A0A2R8BHQ3"/>
<keyword evidence="2 3" id="KW-0378">Hydrolase</keyword>
<dbReference type="HAMAP" id="MF_00163">
    <property type="entry name" value="Pep_deformylase"/>
    <property type="match status" value="1"/>
</dbReference>
<dbReference type="NCBIfam" id="TIGR00079">
    <property type="entry name" value="pept_deformyl"/>
    <property type="match status" value="1"/>
</dbReference>
<feature type="binding site" evidence="2">
    <location>
        <position position="140"/>
    </location>
    <ligand>
        <name>Fe cation</name>
        <dbReference type="ChEBI" id="CHEBI:24875"/>
    </ligand>
</feature>
<dbReference type="InterPro" id="IPR023635">
    <property type="entry name" value="Peptide_deformylase"/>
</dbReference>
<accession>A0A2R8BHQ3</accession>
<dbReference type="CDD" id="cd00487">
    <property type="entry name" value="Pep_deformylase"/>
    <property type="match status" value="1"/>
</dbReference>
<dbReference type="PRINTS" id="PR01576">
    <property type="entry name" value="PDEFORMYLASE"/>
</dbReference>
<dbReference type="Gene3D" id="3.90.45.10">
    <property type="entry name" value="Peptide deformylase"/>
    <property type="match status" value="1"/>
</dbReference>
<dbReference type="InterPro" id="IPR036821">
    <property type="entry name" value="Peptide_deformylase_sf"/>
</dbReference>
<dbReference type="GO" id="GO:0046872">
    <property type="term" value="F:metal ion binding"/>
    <property type="evidence" value="ECO:0007669"/>
    <property type="project" value="UniProtKB-KW"/>
</dbReference>
<keyword evidence="4" id="KW-1185">Reference proteome</keyword>
<dbReference type="EC" id="3.5.1.88" evidence="2"/>
<keyword evidence="2" id="KW-0479">Metal-binding</keyword>